<gene>
    <name evidence="2" type="ORF">GGR13_000809</name>
</gene>
<keyword evidence="1" id="KW-1133">Transmembrane helix</keyword>
<proteinExistence type="predicted"/>
<keyword evidence="1" id="KW-0812">Transmembrane</keyword>
<dbReference type="Proteomes" id="UP000545037">
    <property type="component" value="Unassembled WGS sequence"/>
</dbReference>
<keyword evidence="3" id="KW-1185">Reference proteome</keyword>
<feature type="transmembrane region" description="Helical" evidence="1">
    <location>
        <begin position="30"/>
        <end position="47"/>
    </location>
</feature>
<organism evidence="2 3">
    <name type="scientific">Brevundimonas variabilis</name>
    <dbReference type="NCBI Taxonomy" id="74312"/>
    <lineage>
        <taxon>Bacteria</taxon>
        <taxon>Pseudomonadati</taxon>
        <taxon>Pseudomonadota</taxon>
        <taxon>Alphaproteobacteria</taxon>
        <taxon>Caulobacterales</taxon>
        <taxon>Caulobacteraceae</taxon>
        <taxon>Brevundimonas</taxon>
    </lineage>
</organism>
<comment type="caution">
    <text evidence="2">The sequence shown here is derived from an EMBL/GenBank/DDBJ whole genome shotgun (WGS) entry which is preliminary data.</text>
</comment>
<keyword evidence="1" id="KW-0472">Membrane</keyword>
<reference evidence="2 3" key="1">
    <citation type="submission" date="2020-08" db="EMBL/GenBank/DDBJ databases">
        <title>Genomic Encyclopedia of Type Strains, Phase IV (KMG-IV): sequencing the most valuable type-strain genomes for metagenomic binning, comparative biology and taxonomic classification.</title>
        <authorList>
            <person name="Goeker M."/>
        </authorList>
    </citation>
    <scope>NUCLEOTIDE SEQUENCE [LARGE SCALE GENOMIC DNA]</scope>
    <source>
        <strain evidence="2 3">DSM 4737</strain>
    </source>
</reference>
<dbReference type="AlphaFoldDB" id="A0A7W9CGI1"/>
<protein>
    <submittedName>
        <fullName evidence="2">Uncharacterized protein</fullName>
    </submittedName>
</protein>
<evidence type="ECO:0000313" key="2">
    <source>
        <dbReference type="EMBL" id="MBB5745237.1"/>
    </source>
</evidence>
<dbReference type="EMBL" id="JACHOR010000001">
    <property type="protein sequence ID" value="MBB5745237.1"/>
    <property type="molecule type" value="Genomic_DNA"/>
</dbReference>
<feature type="transmembrane region" description="Helical" evidence="1">
    <location>
        <begin position="53"/>
        <end position="72"/>
    </location>
</feature>
<feature type="transmembrane region" description="Helical" evidence="1">
    <location>
        <begin position="77"/>
        <end position="97"/>
    </location>
</feature>
<accession>A0A7W9CGI1</accession>
<evidence type="ECO:0000313" key="3">
    <source>
        <dbReference type="Proteomes" id="UP000545037"/>
    </source>
</evidence>
<sequence>MTPLQSFFLVSTLAIFAIGWLKGGHIERQAVLVLLMAYVAALFVQDLDRAAHQIAVAIVDGVLLLALIWMALRYDRWWLLVAVACQVLAMIAHGALWLNPDIGLRSNVVTRWLFGLIQLYALAGGVVERWLAGEPAASPGLQPRGAETG</sequence>
<dbReference type="RefSeq" id="WP_183212142.1">
    <property type="nucleotide sequence ID" value="NZ_JACHOR010000001.1"/>
</dbReference>
<name>A0A7W9CGI1_9CAUL</name>
<feature type="transmembrane region" description="Helical" evidence="1">
    <location>
        <begin position="109"/>
        <end position="127"/>
    </location>
</feature>
<evidence type="ECO:0000256" key="1">
    <source>
        <dbReference type="SAM" id="Phobius"/>
    </source>
</evidence>
<feature type="transmembrane region" description="Helical" evidence="1">
    <location>
        <begin position="6"/>
        <end position="23"/>
    </location>
</feature>